<keyword evidence="2" id="KW-0698">rRNA processing</keyword>
<dbReference type="KEGG" id="dpa:109542247"/>
<reference evidence="7" key="1">
    <citation type="journal article" date="2013" name="Genome Biol.">
        <title>Draft genome of the mountain pine beetle, Dendroctonus ponderosae Hopkins, a major forest pest.</title>
        <authorList>
            <person name="Keeling C.I."/>
            <person name="Yuen M.M."/>
            <person name="Liao N.Y."/>
            <person name="Docking T.R."/>
            <person name="Chan S.K."/>
            <person name="Taylor G.A."/>
            <person name="Palmquist D.L."/>
            <person name="Jackman S.D."/>
            <person name="Nguyen A."/>
            <person name="Li M."/>
            <person name="Henderson H."/>
            <person name="Janes J.K."/>
            <person name="Zhao Y."/>
            <person name="Pandoh P."/>
            <person name="Moore R."/>
            <person name="Sperling F.A."/>
            <person name="Huber D.P."/>
            <person name="Birol I."/>
            <person name="Jones S.J."/>
            <person name="Bohlmann J."/>
        </authorList>
    </citation>
    <scope>NUCLEOTIDE SEQUENCE</scope>
</reference>
<evidence type="ECO:0000256" key="4">
    <source>
        <dbReference type="ARBA" id="ARBA00023242"/>
    </source>
</evidence>
<dbReference type="GO" id="GO:0034388">
    <property type="term" value="C:Pwp2p-containing subcomplex of 90S preribosome"/>
    <property type="evidence" value="ECO:0007669"/>
    <property type="project" value="TreeGrafter"/>
</dbReference>
<evidence type="ECO:0000259" key="5">
    <source>
        <dbReference type="Pfam" id="PF08640"/>
    </source>
</evidence>
<sequence length="566" mass="65862">MADDVQRRMEQIAPSIRVMKDSALFNQEEVNLIVSRLKSLECRMATGLKDVKHFQAAIGYEVGLVSELIKRRLAVQHSSKQMTNLEFVFLKRIRLHYRTGLDYFPTDYNFNMEYFSFLSNYKEHFKSFIVIHIRNLLARFSHVPLVYIRIANWYHENDLMQDAQKVLLRGQSRHPKFGALYIDFMKLELENTPVNEKKILLCLDMMVENKLPSMDFQVAYGWFKQKRASPGLQDYVIEQMKTHHKQDGAMWAFIALRSFIIYTKNEPRISMPKLQKVLADFKCNLAEVPSKKQPEFCRQFVDALLVDFSPDGKASMKRLGVKILEAAVAANIPLTEDHLEKWVFFCEEGDGDLLTMQLKSLVSDLEKQPSEKLWYLYVVHLIRQDAEWSEIESAFNTALLNRAPNYVKLFDIYLKAGDLYDKLTPAKRRQIFETSLKTSKLVALHMKPRYLLYILATEGIAGARNLYARISATDPPSEELHEEMLNAELQQPLEGLQVRAKPVLNTWMKQFGSTGCRVHLRKVEIARIISGPDVNEQIRAIFEHAMASLRTQELREEFKEKYQEIC</sequence>
<reference evidence="6" key="2">
    <citation type="submission" date="2024-08" db="UniProtKB">
        <authorList>
            <consortium name="EnsemblMetazoa"/>
        </authorList>
    </citation>
    <scope>IDENTIFICATION</scope>
</reference>
<evidence type="ECO:0000313" key="7">
    <source>
        <dbReference type="Proteomes" id="UP000019118"/>
    </source>
</evidence>
<name>A0AAR5Q130_DENPD</name>
<dbReference type="Proteomes" id="UP000019118">
    <property type="component" value="Unassembled WGS sequence"/>
</dbReference>
<evidence type="ECO:0000256" key="1">
    <source>
        <dbReference type="ARBA" id="ARBA00004604"/>
    </source>
</evidence>
<keyword evidence="4" id="KW-0539">Nucleus</keyword>
<dbReference type="GO" id="GO:0030515">
    <property type="term" value="F:snoRNA binding"/>
    <property type="evidence" value="ECO:0007669"/>
    <property type="project" value="InterPro"/>
</dbReference>
<dbReference type="GO" id="GO:0000462">
    <property type="term" value="P:maturation of SSU-rRNA from tricistronic rRNA transcript (SSU-rRNA, 5.8S rRNA, LSU-rRNA)"/>
    <property type="evidence" value="ECO:0007669"/>
    <property type="project" value="InterPro"/>
</dbReference>
<dbReference type="Pfam" id="PF08640">
    <property type="entry name" value="U3_assoc_6"/>
    <property type="match status" value="1"/>
</dbReference>
<keyword evidence="3" id="KW-0677">Repeat</keyword>
<evidence type="ECO:0000313" key="6">
    <source>
        <dbReference type="EnsemblMetazoa" id="XP_019766949.1"/>
    </source>
</evidence>
<protein>
    <recommendedName>
        <fullName evidence="5">U3 small nucleolar RNA-associated protein 6 N-terminal domain-containing protein</fullName>
    </recommendedName>
</protein>
<dbReference type="AlphaFoldDB" id="A0AAR5Q130"/>
<dbReference type="InterPro" id="IPR055347">
    <property type="entry name" value="UTP6_N"/>
</dbReference>
<accession>A0AAR5Q130</accession>
<dbReference type="SUPFAM" id="SSF48452">
    <property type="entry name" value="TPR-like"/>
    <property type="match status" value="1"/>
</dbReference>
<comment type="subcellular location">
    <subcellularLocation>
        <location evidence="1">Nucleus</location>
        <location evidence="1">Nucleolus</location>
    </subcellularLocation>
</comment>
<feature type="domain" description="U3 small nucleolar RNA-associated protein 6 N-terminal" evidence="5">
    <location>
        <begin position="9"/>
        <end position="80"/>
    </location>
</feature>
<dbReference type="GO" id="GO:0032040">
    <property type="term" value="C:small-subunit processome"/>
    <property type="evidence" value="ECO:0007669"/>
    <property type="project" value="TreeGrafter"/>
</dbReference>
<dbReference type="PANTHER" id="PTHR23271">
    <property type="entry name" value="HEPATOCELLULAR CARCINOMA-ASSOCIATED ANTIGEN 66"/>
    <property type="match status" value="1"/>
</dbReference>
<evidence type="ECO:0000256" key="3">
    <source>
        <dbReference type="ARBA" id="ARBA00022737"/>
    </source>
</evidence>
<organism evidence="6 7">
    <name type="scientific">Dendroctonus ponderosae</name>
    <name type="common">Mountain pine beetle</name>
    <dbReference type="NCBI Taxonomy" id="77166"/>
    <lineage>
        <taxon>Eukaryota</taxon>
        <taxon>Metazoa</taxon>
        <taxon>Ecdysozoa</taxon>
        <taxon>Arthropoda</taxon>
        <taxon>Hexapoda</taxon>
        <taxon>Insecta</taxon>
        <taxon>Pterygota</taxon>
        <taxon>Neoptera</taxon>
        <taxon>Endopterygota</taxon>
        <taxon>Coleoptera</taxon>
        <taxon>Polyphaga</taxon>
        <taxon>Cucujiformia</taxon>
        <taxon>Curculionidae</taxon>
        <taxon>Scolytinae</taxon>
        <taxon>Dendroctonus</taxon>
    </lineage>
</organism>
<proteinExistence type="predicted"/>
<dbReference type="InterPro" id="IPR013949">
    <property type="entry name" value="Utp6"/>
</dbReference>
<dbReference type="PANTHER" id="PTHR23271:SF1">
    <property type="entry name" value="U3 SMALL NUCLEOLAR RNA-ASSOCIATED PROTEIN 6 HOMOLOG"/>
    <property type="match status" value="1"/>
</dbReference>
<keyword evidence="7" id="KW-1185">Reference proteome</keyword>
<evidence type="ECO:0000256" key="2">
    <source>
        <dbReference type="ARBA" id="ARBA00022552"/>
    </source>
</evidence>
<dbReference type="InterPro" id="IPR011990">
    <property type="entry name" value="TPR-like_helical_dom_sf"/>
</dbReference>
<gene>
    <name evidence="6" type="primary">109542247</name>
</gene>
<dbReference type="Gene3D" id="1.25.40.10">
    <property type="entry name" value="Tetratricopeptide repeat domain"/>
    <property type="match status" value="2"/>
</dbReference>
<dbReference type="EnsemblMetazoa" id="XM_019911390.1">
    <property type="protein sequence ID" value="XP_019766949.1"/>
    <property type="gene ID" value="LOC109542247"/>
</dbReference>